<evidence type="ECO:0000313" key="5">
    <source>
        <dbReference type="Proteomes" id="UP000756346"/>
    </source>
</evidence>
<dbReference type="GO" id="GO:0000981">
    <property type="term" value="F:DNA-binding transcription factor activity, RNA polymerase II-specific"/>
    <property type="evidence" value="ECO:0007669"/>
    <property type="project" value="InterPro"/>
</dbReference>
<keyword evidence="5" id="KW-1185">Reference proteome</keyword>
<sequence>MESATAFSPSKYFPPRRRVQQACLSCSARKSRCDGARPECGTCARLNKAADAASASGATGRAGGAAGGGAGARVQCVYRESQTPRIEYNTQVLLERIQLLEDRILGSGSAVVGNGGSSGAVDRQHGTDQLPRRDFEVRTSPSLEGRADGSQEQQPPPQYDDIQVSLSHTANSNHVYEWPVVKQLLGTVADRADATDVFFTQPGLTHSTNYETPPMSWRLFSPELAPHHAAQINEYRELVRTYFSEVNLFFPVLSPEEVLNSLDQVAMEETGGGGQLRTHVGAVPGDVYARLLLVLCFAAFVTTSKHLVTLRDTVVGDGHKSGFEDLAGELWNKARLLLGWISPRLTLEAAQCSMIASLYCGARGDIAESYHYSQATAVKCEALAKRYLLDNKSNDHFCDAFRRLYWVAFIYEGDFSSEISITLPSGIAKFEDNVPYPIFSTPDADASAGLSPRQAVLHDGYSHEPSIIAFQISTNASIRRFLNRVNSVVYDSKEQYRMARPDYADWLLRVTNDLWSHHSAVYRNLPAFLLTSSDTVNKLPLGVSPANGASPSTPGFIRSTEMGNNPWNVIRLKGRYYAGQYIIHRPFMEFVLRNLETVNSHPSREAMLEKCRLCFDGCAGFIWVFDVDPANSVTCLFASGMVHFTMVIILRVAAIIPAFRRHLPADVEEAIFLGRQNLRRFATSVKHFEWHLSVLERLEQNKSAYSNGG</sequence>
<dbReference type="Gene3D" id="4.10.240.10">
    <property type="entry name" value="Zn(2)-C6 fungal-type DNA-binding domain"/>
    <property type="match status" value="1"/>
</dbReference>
<dbReference type="InterPro" id="IPR036864">
    <property type="entry name" value="Zn2-C6_fun-type_DNA-bd_sf"/>
</dbReference>
<dbReference type="EMBL" id="JAGTJQ010000011">
    <property type="protein sequence ID" value="KAH7018460.1"/>
    <property type="molecule type" value="Genomic_DNA"/>
</dbReference>
<gene>
    <name evidence="4" type="ORF">B0I36DRAFT_368479</name>
</gene>
<dbReference type="AlphaFoldDB" id="A0A9P8XV49"/>
<dbReference type="Proteomes" id="UP000756346">
    <property type="component" value="Unassembled WGS sequence"/>
</dbReference>
<organism evidence="4 5">
    <name type="scientific">Microdochium trichocladiopsis</name>
    <dbReference type="NCBI Taxonomy" id="1682393"/>
    <lineage>
        <taxon>Eukaryota</taxon>
        <taxon>Fungi</taxon>
        <taxon>Dikarya</taxon>
        <taxon>Ascomycota</taxon>
        <taxon>Pezizomycotina</taxon>
        <taxon>Sordariomycetes</taxon>
        <taxon>Xylariomycetidae</taxon>
        <taxon>Xylariales</taxon>
        <taxon>Microdochiaceae</taxon>
        <taxon>Microdochium</taxon>
    </lineage>
</organism>
<reference evidence="4" key="1">
    <citation type="journal article" date="2021" name="Nat. Commun.">
        <title>Genetic determinants of endophytism in the Arabidopsis root mycobiome.</title>
        <authorList>
            <person name="Mesny F."/>
            <person name="Miyauchi S."/>
            <person name="Thiergart T."/>
            <person name="Pickel B."/>
            <person name="Atanasova L."/>
            <person name="Karlsson M."/>
            <person name="Huettel B."/>
            <person name="Barry K.W."/>
            <person name="Haridas S."/>
            <person name="Chen C."/>
            <person name="Bauer D."/>
            <person name="Andreopoulos W."/>
            <person name="Pangilinan J."/>
            <person name="LaButti K."/>
            <person name="Riley R."/>
            <person name="Lipzen A."/>
            <person name="Clum A."/>
            <person name="Drula E."/>
            <person name="Henrissat B."/>
            <person name="Kohler A."/>
            <person name="Grigoriev I.V."/>
            <person name="Martin F.M."/>
            <person name="Hacquard S."/>
        </authorList>
    </citation>
    <scope>NUCLEOTIDE SEQUENCE</scope>
    <source>
        <strain evidence="4">MPI-CAGE-CH-0230</strain>
    </source>
</reference>
<dbReference type="PROSITE" id="PS50048">
    <property type="entry name" value="ZN2_CY6_FUNGAL_2"/>
    <property type="match status" value="1"/>
</dbReference>
<dbReference type="PANTHER" id="PTHR47785">
    <property type="entry name" value="ZN(II)2CYS6 TRANSCRIPTION FACTOR (EUROFUNG)-RELATED-RELATED"/>
    <property type="match status" value="1"/>
</dbReference>
<dbReference type="Pfam" id="PF00172">
    <property type="entry name" value="Zn_clus"/>
    <property type="match status" value="1"/>
</dbReference>
<comment type="caution">
    <text evidence="4">The sequence shown here is derived from an EMBL/GenBank/DDBJ whole genome shotgun (WGS) entry which is preliminary data.</text>
</comment>
<dbReference type="GeneID" id="70189173"/>
<feature type="compositionally biased region" description="Basic and acidic residues" evidence="2">
    <location>
        <begin position="122"/>
        <end position="137"/>
    </location>
</feature>
<dbReference type="SUPFAM" id="SSF57701">
    <property type="entry name" value="Zn2/Cys6 DNA-binding domain"/>
    <property type="match status" value="1"/>
</dbReference>
<name>A0A9P8XV49_9PEZI</name>
<dbReference type="SMART" id="SM00066">
    <property type="entry name" value="GAL4"/>
    <property type="match status" value="1"/>
</dbReference>
<dbReference type="InterPro" id="IPR001138">
    <property type="entry name" value="Zn2Cys6_DnaBD"/>
</dbReference>
<evidence type="ECO:0000256" key="1">
    <source>
        <dbReference type="ARBA" id="ARBA00023242"/>
    </source>
</evidence>
<dbReference type="CDD" id="cd00067">
    <property type="entry name" value="GAL4"/>
    <property type="match status" value="1"/>
</dbReference>
<keyword evidence="1" id="KW-0539">Nucleus</keyword>
<proteinExistence type="predicted"/>
<dbReference type="CDD" id="cd12148">
    <property type="entry name" value="fungal_TF_MHR"/>
    <property type="match status" value="1"/>
</dbReference>
<accession>A0A9P8XV49</accession>
<evidence type="ECO:0000313" key="4">
    <source>
        <dbReference type="EMBL" id="KAH7018460.1"/>
    </source>
</evidence>
<feature type="domain" description="Zn(2)-C6 fungal-type" evidence="3">
    <location>
        <begin position="22"/>
        <end position="47"/>
    </location>
</feature>
<evidence type="ECO:0000259" key="3">
    <source>
        <dbReference type="PROSITE" id="PS50048"/>
    </source>
</evidence>
<dbReference type="InterPro" id="IPR053181">
    <property type="entry name" value="EcdB-like_regulator"/>
</dbReference>
<dbReference type="RefSeq" id="XP_046006727.1">
    <property type="nucleotide sequence ID" value="XM_046159627.1"/>
</dbReference>
<dbReference type="GO" id="GO:0008270">
    <property type="term" value="F:zinc ion binding"/>
    <property type="evidence" value="ECO:0007669"/>
    <property type="project" value="InterPro"/>
</dbReference>
<evidence type="ECO:0000256" key="2">
    <source>
        <dbReference type="SAM" id="MobiDB-lite"/>
    </source>
</evidence>
<protein>
    <recommendedName>
        <fullName evidence="3">Zn(2)-C6 fungal-type domain-containing protein</fullName>
    </recommendedName>
</protein>
<dbReference type="OrthoDB" id="10261408at2759"/>
<feature type="region of interest" description="Disordered" evidence="2">
    <location>
        <begin position="111"/>
        <end position="161"/>
    </location>
</feature>